<dbReference type="Pfam" id="PF00498">
    <property type="entry name" value="FHA"/>
    <property type="match status" value="1"/>
</dbReference>
<evidence type="ECO:0000256" key="1">
    <source>
        <dbReference type="ARBA" id="ARBA00022553"/>
    </source>
</evidence>
<evidence type="ECO:0000313" key="5">
    <source>
        <dbReference type="Proteomes" id="UP001500301"/>
    </source>
</evidence>
<keyword evidence="5" id="KW-1185">Reference proteome</keyword>
<keyword evidence="1" id="KW-0597">Phosphoprotein</keyword>
<feature type="region of interest" description="Disordered" evidence="2">
    <location>
        <begin position="34"/>
        <end position="63"/>
    </location>
</feature>
<proteinExistence type="predicted"/>
<feature type="compositionally biased region" description="Low complexity" evidence="2">
    <location>
        <begin position="101"/>
        <end position="121"/>
    </location>
</feature>
<dbReference type="SMART" id="SM00240">
    <property type="entry name" value="FHA"/>
    <property type="match status" value="1"/>
</dbReference>
<dbReference type="InterPro" id="IPR000253">
    <property type="entry name" value="FHA_dom"/>
</dbReference>
<sequence length="271" mass="27484">MGTPVSTCPSGHESASDDYCDVCGLPIPAGGATPVPDGSGAAPASAEPAAPAAAPSTPSTAECPNCQAANPPNALFCEACGYDFTTGSLPRPVTPSVLDLGAPAAPAGTDDPGTADAKGTGSVAPAGSAAESIAPPLADAWVAEVWIDPDWYADQESTDPLPSAGVPTVVPLRTTSILVGRTSRSRGIHPDIDLATDNGISRRHCQLTTDGTRWWVEDLGSSNGTYLGSAVGPLPKDPVPAGEKREIAPDARVYLGAWTRIVIRRAQPGEV</sequence>
<feature type="region of interest" description="Disordered" evidence="2">
    <location>
        <begin position="100"/>
        <end position="127"/>
    </location>
</feature>
<dbReference type="Proteomes" id="UP001500301">
    <property type="component" value="Unassembled WGS sequence"/>
</dbReference>
<feature type="domain" description="FHA" evidence="3">
    <location>
        <begin position="177"/>
        <end position="227"/>
    </location>
</feature>
<protein>
    <recommendedName>
        <fullName evidence="3">FHA domain-containing protein</fullName>
    </recommendedName>
</protein>
<dbReference type="SUPFAM" id="SSF49879">
    <property type="entry name" value="SMAD/FHA domain"/>
    <property type="match status" value="1"/>
</dbReference>
<dbReference type="Gene3D" id="2.60.200.20">
    <property type="match status" value="1"/>
</dbReference>
<gene>
    <name evidence="4" type="ORF">GCM10022263_42740</name>
</gene>
<feature type="compositionally biased region" description="Low complexity" evidence="2">
    <location>
        <begin position="41"/>
        <end position="62"/>
    </location>
</feature>
<dbReference type="InterPro" id="IPR008984">
    <property type="entry name" value="SMAD_FHA_dom_sf"/>
</dbReference>
<comment type="caution">
    <text evidence="4">The sequence shown here is derived from an EMBL/GenBank/DDBJ whole genome shotgun (WGS) entry which is preliminary data.</text>
</comment>
<dbReference type="EMBL" id="BAABBB010000028">
    <property type="protein sequence ID" value="GAA3551340.1"/>
    <property type="molecule type" value="Genomic_DNA"/>
</dbReference>
<name>A0ABP6WIA6_9ACTN</name>
<accession>A0ABP6WIA6</accession>
<dbReference type="CDD" id="cd00060">
    <property type="entry name" value="FHA"/>
    <property type="match status" value="1"/>
</dbReference>
<evidence type="ECO:0000256" key="2">
    <source>
        <dbReference type="SAM" id="MobiDB-lite"/>
    </source>
</evidence>
<evidence type="ECO:0000259" key="3">
    <source>
        <dbReference type="PROSITE" id="PS50006"/>
    </source>
</evidence>
<reference evidence="5" key="1">
    <citation type="journal article" date="2019" name="Int. J. Syst. Evol. Microbiol.">
        <title>The Global Catalogue of Microorganisms (GCM) 10K type strain sequencing project: providing services to taxonomists for standard genome sequencing and annotation.</title>
        <authorList>
            <consortium name="The Broad Institute Genomics Platform"/>
            <consortium name="The Broad Institute Genome Sequencing Center for Infectious Disease"/>
            <person name="Wu L."/>
            <person name="Ma J."/>
        </authorList>
    </citation>
    <scope>NUCLEOTIDE SEQUENCE [LARGE SCALE GENOMIC DNA]</scope>
    <source>
        <strain evidence="5">JCM 17460</strain>
    </source>
</reference>
<evidence type="ECO:0000313" key="4">
    <source>
        <dbReference type="EMBL" id="GAA3551340.1"/>
    </source>
</evidence>
<dbReference type="PROSITE" id="PS50006">
    <property type="entry name" value="FHA_DOMAIN"/>
    <property type="match status" value="1"/>
</dbReference>
<organism evidence="4 5">
    <name type="scientific">Nocardioides daeguensis</name>
    <dbReference type="NCBI Taxonomy" id="908359"/>
    <lineage>
        <taxon>Bacteria</taxon>
        <taxon>Bacillati</taxon>
        <taxon>Actinomycetota</taxon>
        <taxon>Actinomycetes</taxon>
        <taxon>Propionibacteriales</taxon>
        <taxon>Nocardioidaceae</taxon>
        <taxon>Nocardioides</taxon>
    </lineage>
</organism>